<dbReference type="EMBL" id="JABANE010000054">
    <property type="protein sequence ID" value="NME70072.1"/>
    <property type="molecule type" value="Genomic_DNA"/>
</dbReference>
<dbReference type="Pfam" id="PF00575">
    <property type="entry name" value="S1"/>
    <property type="match status" value="1"/>
</dbReference>
<proteinExistence type="predicted"/>
<dbReference type="PROSITE" id="PS50126">
    <property type="entry name" value="S1"/>
    <property type="match status" value="1"/>
</dbReference>
<dbReference type="GO" id="GO:0003676">
    <property type="term" value="F:nucleic acid binding"/>
    <property type="evidence" value="ECO:0007669"/>
    <property type="project" value="InterPro"/>
</dbReference>
<dbReference type="Gene3D" id="2.40.50.140">
    <property type="entry name" value="Nucleic acid-binding proteins"/>
    <property type="match status" value="1"/>
</dbReference>
<dbReference type="AlphaFoldDB" id="A0A7X9RWM7"/>
<dbReference type="RefSeq" id="WP_169658322.1">
    <property type="nucleotide sequence ID" value="NZ_JABANE010000054.1"/>
</dbReference>
<dbReference type="InterPro" id="IPR003029">
    <property type="entry name" value="S1_domain"/>
</dbReference>
<comment type="caution">
    <text evidence="2">The sequence shown here is derived from an EMBL/GenBank/DDBJ whole genome shotgun (WGS) entry which is preliminary data.</text>
</comment>
<dbReference type="SMART" id="SM00316">
    <property type="entry name" value="S1"/>
    <property type="match status" value="2"/>
</dbReference>
<organism evidence="2 3">
    <name type="scientific">Flammeovirga aprica JL-4</name>
    <dbReference type="NCBI Taxonomy" id="694437"/>
    <lineage>
        <taxon>Bacteria</taxon>
        <taxon>Pseudomonadati</taxon>
        <taxon>Bacteroidota</taxon>
        <taxon>Cytophagia</taxon>
        <taxon>Cytophagales</taxon>
        <taxon>Flammeovirgaceae</taxon>
        <taxon>Flammeovirga</taxon>
    </lineage>
</organism>
<dbReference type="SUPFAM" id="SSF50249">
    <property type="entry name" value="Nucleic acid-binding proteins"/>
    <property type="match status" value="2"/>
</dbReference>
<reference evidence="2 3" key="1">
    <citation type="submission" date="2020-04" db="EMBL/GenBank/DDBJ databases">
        <title>Flammeovirga sp. SR4, a novel species isolated from seawater.</title>
        <authorList>
            <person name="Wang X."/>
        </authorList>
    </citation>
    <scope>NUCLEOTIDE SEQUENCE [LARGE SCALE GENOMIC DNA]</scope>
    <source>
        <strain evidence="2 3">ATCC 23126</strain>
    </source>
</reference>
<feature type="domain" description="S1 motif" evidence="1">
    <location>
        <begin position="8"/>
        <end position="99"/>
    </location>
</feature>
<evidence type="ECO:0000259" key="1">
    <source>
        <dbReference type="PROSITE" id="PS50126"/>
    </source>
</evidence>
<protein>
    <submittedName>
        <fullName evidence="2">S1 RNA-binding domain-containing protein</fullName>
    </submittedName>
</protein>
<dbReference type="InterPro" id="IPR012340">
    <property type="entry name" value="NA-bd_OB-fold"/>
</dbReference>
<dbReference type="Proteomes" id="UP000576082">
    <property type="component" value="Unassembled WGS sequence"/>
</dbReference>
<evidence type="ECO:0000313" key="3">
    <source>
        <dbReference type="Proteomes" id="UP000576082"/>
    </source>
</evidence>
<name>A0A7X9RWM7_9BACT</name>
<accession>A0A7X9RWM7</accession>
<gene>
    <name evidence="2" type="ORF">HHU12_19010</name>
</gene>
<sequence length="190" mass="22068">MEKKYLKGEVIQGKIIRHAPFGVFVDIGDINIEGFIPTIDFGIEYYDKFHLDHDNGNHDIINDAIPSYYPEIGFEMPLKITGFNEKTIDNKQQLWLSVRVNEMPAIDWSLTKKTYPKGSKVFGEVVRHTNLGVYINIEDDPLEGFIPSFCFGKEHPFKNYPYIGTRKLFEIVNYSIDLEGRKEQNQIFLK</sequence>
<keyword evidence="3" id="KW-1185">Reference proteome</keyword>
<evidence type="ECO:0000313" key="2">
    <source>
        <dbReference type="EMBL" id="NME70072.1"/>
    </source>
</evidence>